<dbReference type="EC" id="1.3.5.1" evidence="7 26"/>
<dbReference type="InterPro" id="IPR017900">
    <property type="entry name" value="4Fe4S_Fe_S_CS"/>
</dbReference>
<evidence type="ECO:0000256" key="27">
    <source>
        <dbReference type="SAM" id="Phobius"/>
    </source>
</evidence>
<organism evidence="31 32">
    <name type="scientific">Pneumocystis wakefieldiae</name>
    <dbReference type="NCBI Taxonomy" id="38082"/>
    <lineage>
        <taxon>Eukaryota</taxon>
        <taxon>Fungi</taxon>
        <taxon>Dikarya</taxon>
        <taxon>Ascomycota</taxon>
        <taxon>Taphrinomycotina</taxon>
        <taxon>Pneumocystomycetes</taxon>
        <taxon>Pneumocystaceae</taxon>
        <taxon>Pneumocystis</taxon>
    </lineage>
</organism>
<evidence type="ECO:0000259" key="28">
    <source>
        <dbReference type="PROSITE" id="PS51085"/>
    </source>
</evidence>
<dbReference type="InterPro" id="IPR004489">
    <property type="entry name" value="Succ_DH/fum_Rdtase_Fe-S"/>
</dbReference>
<dbReference type="InterPro" id="IPR009051">
    <property type="entry name" value="Helical_ferredxn"/>
</dbReference>
<dbReference type="PANTHER" id="PTHR11921">
    <property type="entry name" value="SUCCINATE DEHYDROGENASE IRON-SULFUR PROTEIN"/>
    <property type="match status" value="1"/>
</dbReference>
<evidence type="ECO:0000256" key="3">
    <source>
        <dbReference type="ARBA" id="ARBA00004443"/>
    </source>
</evidence>
<keyword evidence="12" id="KW-0285">Flavoprotein</keyword>
<dbReference type="EMBL" id="CP054537">
    <property type="protein sequence ID" value="QSL65367.1"/>
    <property type="molecule type" value="Genomic_DNA"/>
</dbReference>
<dbReference type="Pfam" id="PF13085">
    <property type="entry name" value="Fer2_3"/>
    <property type="match status" value="1"/>
</dbReference>
<dbReference type="GO" id="GO:0008177">
    <property type="term" value="F:succinate dehydrogenase (quinone) activity"/>
    <property type="evidence" value="ECO:0007669"/>
    <property type="project" value="UniProtKB-EC"/>
</dbReference>
<dbReference type="InterPro" id="IPR001041">
    <property type="entry name" value="2Fe-2S_ferredoxin-type"/>
</dbReference>
<keyword evidence="17" id="KW-0274">FAD</keyword>
<dbReference type="InterPro" id="IPR017896">
    <property type="entry name" value="4Fe4S_Fe-S-bd"/>
</dbReference>
<keyword evidence="10 26" id="KW-0004">4Fe-4S</keyword>
<comment type="cofactor">
    <cofactor evidence="26">
        <name>[4Fe-4S] cluster</name>
        <dbReference type="ChEBI" id="CHEBI:49883"/>
    </cofactor>
    <text evidence="26">Binds 1 [4Fe-4S] cluster.</text>
</comment>
<keyword evidence="23 27" id="KW-0472">Membrane</keyword>
<dbReference type="CDD" id="cd00207">
    <property type="entry name" value="fer2"/>
    <property type="match status" value="1"/>
</dbReference>
<evidence type="ECO:0000256" key="15">
    <source>
        <dbReference type="ARBA" id="ARBA00022723"/>
    </source>
</evidence>
<dbReference type="GO" id="GO:0051539">
    <property type="term" value="F:4 iron, 4 sulfur cluster binding"/>
    <property type="evidence" value="ECO:0007669"/>
    <property type="project" value="UniProtKB-KW"/>
</dbReference>
<dbReference type="InterPro" id="IPR006058">
    <property type="entry name" value="2Fe2S_fd_BS"/>
</dbReference>
<dbReference type="GO" id="GO:0006099">
    <property type="term" value="P:tricarboxylic acid cycle"/>
    <property type="evidence" value="ECO:0007669"/>
    <property type="project" value="UniProtKB-UniPathway"/>
</dbReference>
<keyword evidence="20" id="KW-0560">Oxidoreductase</keyword>
<dbReference type="GO" id="GO:0005743">
    <property type="term" value="C:mitochondrial inner membrane"/>
    <property type="evidence" value="ECO:0007669"/>
    <property type="project" value="UniProtKB-SubCell"/>
</dbReference>
<keyword evidence="32" id="KW-1185">Reference proteome</keyword>
<dbReference type="PRINTS" id="PR00406">
    <property type="entry name" value="CYTB5RDTASE"/>
</dbReference>
<keyword evidence="26" id="KW-0496">Mitochondrion</keyword>
<keyword evidence="22 26" id="KW-0411">Iron-sulfur</keyword>
<evidence type="ECO:0000256" key="14">
    <source>
        <dbReference type="ARBA" id="ARBA00022714"/>
    </source>
</evidence>
<comment type="catalytic activity">
    <reaction evidence="25">
        <text>a quinone + succinate = fumarate + a quinol</text>
        <dbReference type="Rhea" id="RHEA:40523"/>
        <dbReference type="ChEBI" id="CHEBI:24646"/>
        <dbReference type="ChEBI" id="CHEBI:29806"/>
        <dbReference type="ChEBI" id="CHEBI:30031"/>
        <dbReference type="ChEBI" id="CHEBI:132124"/>
        <dbReference type="EC" id="1.3.5.1"/>
    </reaction>
</comment>
<comment type="pathway">
    <text evidence="4 26">Carbohydrate metabolism; tricarboxylic acid cycle; fumarate from succinate (eukaryal route): step 1/1.</text>
</comment>
<evidence type="ECO:0000256" key="16">
    <source>
        <dbReference type="ARBA" id="ARBA00022787"/>
    </source>
</evidence>
<keyword evidence="26" id="KW-0999">Mitochondrion inner membrane</keyword>
<comment type="function">
    <text evidence="26">Iron-sulfur protein (IP) subunit of succinate dehydrogenase (SDH) that is involved in complex II of the mitochondrial electron transport chain and is responsible for transferring electrons from succinate to ubiquinone (coenzyme Q).</text>
</comment>
<dbReference type="SUPFAM" id="SSF54292">
    <property type="entry name" value="2Fe-2S ferredoxin-like"/>
    <property type="match status" value="1"/>
</dbReference>
<dbReference type="PROSITE" id="PS00197">
    <property type="entry name" value="2FE2S_FER_1"/>
    <property type="match status" value="1"/>
</dbReference>
<evidence type="ECO:0000256" key="6">
    <source>
        <dbReference type="ARBA" id="ARBA00011421"/>
    </source>
</evidence>
<protein>
    <recommendedName>
        <fullName evidence="8 26">Succinate dehydrogenase [ubiquinone] iron-sulfur subunit, mitochondrial</fullName>
        <ecNumber evidence="7 26">1.3.5.1</ecNumber>
    </recommendedName>
</protein>
<dbReference type="CDD" id="cd06183">
    <property type="entry name" value="cyt_b5_reduct_like"/>
    <property type="match status" value="1"/>
</dbReference>
<keyword evidence="19 27" id="KW-1133">Transmembrane helix</keyword>
<evidence type="ECO:0000256" key="26">
    <source>
        <dbReference type="RuleBase" id="RU361237"/>
    </source>
</evidence>
<evidence type="ECO:0000256" key="23">
    <source>
        <dbReference type="ARBA" id="ARBA00023136"/>
    </source>
</evidence>
<evidence type="ECO:0000256" key="12">
    <source>
        <dbReference type="ARBA" id="ARBA00022630"/>
    </source>
</evidence>
<keyword evidence="15 26" id="KW-0479">Metal-binding</keyword>
<keyword evidence="13 27" id="KW-0812">Transmembrane</keyword>
<dbReference type="SUPFAM" id="SSF63380">
    <property type="entry name" value="Riboflavin synthase domain-like"/>
    <property type="match status" value="1"/>
</dbReference>
<feature type="domain" description="4Fe-4S ferredoxin-type" evidence="29">
    <location>
        <begin position="464"/>
        <end position="494"/>
    </location>
</feature>
<evidence type="ECO:0000256" key="22">
    <source>
        <dbReference type="ARBA" id="ARBA00023014"/>
    </source>
</evidence>
<evidence type="ECO:0000256" key="7">
    <source>
        <dbReference type="ARBA" id="ARBA00012792"/>
    </source>
</evidence>
<dbReference type="Gene3D" id="3.10.20.30">
    <property type="match status" value="1"/>
</dbReference>
<accession>A0A899G9W3</accession>
<dbReference type="NCBIfam" id="TIGR00384">
    <property type="entry name" value="dhsB"/>
    <property type="match status" value="1"/>
</dbReference>
<name>A0A899G9W3_9ASCO</name>
<evidence type="ECO:0000256" key="18">
    <source>
        <dbReference type="ARBA" id="ARBA00022982"/>
    </source>
</evidence>
<dbReference type="InterPro" id="IPR039261">
    <property type="entry name" value="FNR_nucleotide-bd"/>
</dbReference>
<dbReference type="GO" id="GO:0009055">
    <property type="term" value="F:electron transfer activity"/>
    <property type="evidence" value="ECO:0007669"/>
    <property type="project" value="InterPro"/>
</dbReference>
<dbReference type="Pfam" id="PF13534">
    <property type="entry name" value="Fer4_17"/>
    <property type="match status" value="1"/>
</dbReference>
<dbReference type="NCBIfam" id="NF004616">
    <property type="entry name" value="PRK05950.1"/>
    <property type="match status" value="1"/>
</dbReference>
<comment type="cofactor">
    <cofactor evidence="26">
        <name>[2Fe-2S] cluster</name>
        <dbReference type="ChEBI" id="CHEBI:190135"/>
    </cofactor>
    <text evidence="26">Binds 1 [2Fe-2S] cluster.</text>
</comment>
<keyword evidence="16" id="KW-1000">Mitochondrion outer membrane</keyword>
<comment type="subcellular location">
    <subcellularLocation>
        <location evidence="3 26">Mitochondrion inner membrane</location>
        <topology evidence="3 26">Peripheral membrane protein</topology>
        <orientation evidence="3 26">Matrix side</orientation>
    </subcellularLocation>
    <subcellularLocation>
        <location evidence="2">Mitochondrion outer membrane</location>
    </subcellularLocation>
</comment>
<evidence type="ECO:0000256" key="4">
    <source>
        <dbReference type="ARBA" id="ARBA00004788"/>
    </source>
</evidence>
<dbReference type="PROSITE" id="PS00198">
    <property type="entry name" value="4FE4S_FER_1"/>
    <property type="match status" value="1"/>
</dbReference>
<dbReference type="PROSITE" id="PS51085">
    <property type="entry name" value="2FE2S_FER_2"/>
    <property type="match status" value="1"/>
</dbReference>
<evidence type="ECO:0000256" key="5">
    <source>
        <dbReference type="ARBA" id="ARBA00009433"/>
    </source>
</evidence>
<dbReference type="InterPro" id="IPR025192">
    <property type="entry name" value="Succ_DH/fum_Rdtase_N"/>
</dbReference>
<dbReference type="Proteomes" id="UP000663699">
    <property type="component" value="Chromosome 6"/>
</dbReference>
<comment type="cofactor">
    <cofactor evidence="26">
        <name>[3Fe-4S] cluster</name>
        <dbReference type="ChEBI" id="CHEBI:21137"/>
    </cofactor>
    <text evidence="26">Binds 1 [3Fe-4S] cluster.</text>
</comment>
<evidence type="ECO:0000256" key="2">
    <source>
        <dbReference type="ARBA" id="ARBA00004294"/>
    </source>
</evidence>
<keyword evidence="18" id="KW-0249">Electron transport</keyword>
<dbReference type="Gene3D" id="1.10.1060.10">
    <property type="entry name" value="Alpha-helical ferredoxin"/>
    <property type="match status" value="1"/>
</dbReference>
<dbReference type="Pfam" id="PF00970">
    <property type="entry name" value="FAD_binding_6"/>
    <property type="match status" value="1"/>
</dbReference>
<feature type="transmembrane region" description="Helical" evidence="27">
    <location>
        <begin position="7"/>
        <end position="25"/>
    </location>
</feature>
<sequence length="561" mass="63672">MAQKKNSTLFHGICIPVLLIIIGITIVNRKYLFHGIVLALGLSFLKIYRGRPSISLCPDKFQEFELIEKTIVNYNSAIYRFALAKANDILGLPIGQHIIVSVTINGKKVSRPYTPCSSDDERGYFDLLIKYIGEMRIGQTIYVKGPRGNMRYYSGLVKEFGMIAGGTGITPMLQIIRAILKNPHDKTKISLIFANVTEEDILLRDEFDKLANKYSNFRVYYVLNNPPSNWIGGVGYVTKDIIKEHCPAPGPDMKLLLCGPPPMIVAMKKEIALLGYDAPNLVSKLTDQVFTPVGFLNFYKKLLWHSRISIISRMISTSASSKILSSDKSNIKVFSIYRWDPETPSKKPRMQKYEIDLNDTGPMVLDAIIKIKNEQDATLSFRRSCREGICGSCAMNIDGINALACLSRIPINSKEVKIYPLPHMYVIKDLVADMTHFYKQYKSIQPYLQAKEFPEKEIFQSQEDRKKLDGLYECILCACCSTSCPSYWWNSEEYLGPAVLMQAYRWIIDSRDDATQERKEKLQNSMSLYRCHTIMNCARTCPKGLNPGKAIAEIKKEMALD</sequence>
<dbReference type="InterPro" id="IPR001433">
    <property type="entry name" value="OxRdtase_FAD/NAD-bd"/>
</dbReference>
<evidence type="ECO:0000256" key="1">
    <source>
        <dbReference type="ARBA" id="ARBA00001974"/>
    </source>
</evidence>
<dbReference type="InterPro" id="IPR012675">
    <property type="entry name" value="Beta-grasp_dom_sf"/>
</dbReference>
<dbReference type="InterPro" id="IPR017938">
    <property type="entry name" value="Riboflavin_synthase-like_b-brl"/>
</dbReference>
<dbReference type="SUPFAM" id="SSF46548">
    <property type="entry name" value="alpha-helical ferredoxin"/>
    <property type="match status" value="1"/>
</dbReference>
<evidence type="ECO:0000313" key="32">
    <source>
        <dbReference type="Proteomes" id="UP000663699"/>
    </source>
</evidence>
<dbReference type="FunFam" id="1.10.1060.10:FF:000001">
    <property type="entry name" value="Succinate dehydrogenase iron-sulfur subunit SdhB"/>
    <property type="match status" value="1"/>
</dbReference>
<keyword evidence="9" id="KW-0813">Transport</keyword>
<comment type="subunit">
    <text evidence="6">Component of complex II composed of four subunits: a flavoprotein (FP), an iron-sulfur protein (IP), and a cytochrome b composed of a large and a small subunit.</text>
</comment>
<comment type="cofactor">
    <cofactor evidence="1">
        <name>FAD</name>
        <dbReference type="ChEBI" id="CHEBI:57692"/>
    </cofactor>
</comment>
<evidence type="ECO:0000256" key="19">
    <source>
        <dbReference type="ARBA" id="ARBA00022989"/>
    </source>
</evidence>
<dbReference type="PROSITE" id="PS51384">
    <property type="entry name" value="FAD_FR"/>
    <property type="match status" value="1"/>
</dbReference>
<evidence type="ECO:0000259" key="30">
    <source>
        <dbReference type="PROSITE" id="PS51384"/>
    </source>
</evidence>
<feature type="domain" description="2Fe-2S ferredoxin-type" evidence="28">
    <location>
        <begin position="346"/>
        <end position="424"/>
    </location>
</feature>
<evidence type="ECO:0000256" key="24">
    <source>
        <dbReference type="ARBA" id="ARBA00023291"/>
    </source>
</evidence>
<dbReference type="GO" id="GO:0051537">
    <property type="term" value="F:2 iron, 2 sulfur cluster binding"/>
    <property type="evidence" value="ECO:0007669"/>
    <property type="project" value="UniProtKB-KW"/>
</dbReference>
<keyword evidence="24 26" id="KW-0003">3Fe-4S</keyword>
<evidence type="ECO:0000256" key="20">
    <source>
        <dbReference type="ARBA" id="ARBA00023002"/>
    </source>
</evidence>
<evidence type="ECO:0000259" key="29">
    <source>
        <dbReference type="PROSITE" id="PS51379"/>
    </source>
</evidence>
<dbReference type="UniPathway" id="UPA00223">
    <property type="reaction ID" value="UER01006"/>
</dbReference>
<evidence type="ECO:0000256" key="10">
    <source>
        <dbReference type="ARBA" id="ARBA00022485"/>
    </source>
</evidence>
<dbReference type="Gene3D" id="2.40.30.10">
    <property type="entry name" value="Translation factors"/>
    <property type="match status" value="1"/>
</dbReference>
<feature type="domain" description="FAD-binding FR-type" evidence="30">
    <location>
        <begin position="59"/>
        <end position="153"/>
    </location>
</feature>
<evidence type="ECO:0000256" key="17">
    <source>
        <dbReference type="ARBA" id="ARBA00022827"/>
    </source>
</evidence>
<reference evidence="31" key="1">
    <citation type="submission" date="2020-06" db="EMBL/GenBank/DDBJ databases">
        <title>Genomes of multiple members of Pneumocystis genus reveal paths to human pathogen Pneumocystis jirovecii.</title>
        <authorList>
            <person name="Cisse O.H."/>
            <person name="Ma L."/>
            <person name="Dekker J."/>
            <person name="Khil P."/>
            <person name="Jo J."/>
            <person name="Brenchley J."/>
            <person name="Blair R."/>
            <person name="Pahar B."/>
            <person name="Chabe M."/>
            <person name="Van Rompay K.A."/>
            <person name="Keesler R."/>
            <person name="Sukura A."/>
            <person name="Hirsch V."/>
            <person name="Kutty G."/>
            <person name="Liu Y."/>
            <person name="Peng L."/>
            <person name="Chen J."/>
            <person name="Song J."/>
            <person name="Weissenbacher-Lang C."/>
            <person name="Xu J."/>
            <person name="Upham N.S."/>
            <person name="Stajich J.E."/>
            <person name="Cuomo C.A."/>
            <person name="Cushion M.T."/>
            <person name="Kovacs J.A."/>
        </authorList>
    </citation>
    <scope>NUCLEOTIDE SEQUENCE</scope>
    <source>
        <strain evidence="31">2A</strain>
    </source>
</reference>
<dbReference type="GO" id="GO:0005741">
    <property type="term" value="C:mitochondrial outer membrane"/>
    <property type="evidence" value="ECO:0007669"/>
    <property type="project" value="UniProtKB-SubCell"/>
</dbReference>
<dbReference type="PANTHER" id="PTHR11921:SF29">
    <property type="entry name" value="SUCCINATE DEHYDROGENASE [UBIQUINONE] IRON-SULFUR SUBUNIT, MITOCHONDRIAL"/>
    <property type="match status" value="1"/>
</dbReference>
<dbReference type="FunFam" id="3.10.20.30:FF:000007">
    <property type="entry name" value="Succinate dehydrogenase [ubiquinone] iron-sulfur subunit, mitochondrial"/>
    <property type="match status" value="1"/>
</dbReference>
<dbReference type="OrthoDB" id="1696654at2759"/>
<keyword evidence="21 26" id="KW-0408">Iron</keyword>
<proteinExistence type="inferred from homology"/>
<keyword evidence="14 26" id="KW-0001">2Fe-2S</keyword>
<dbReference type="SUPFAM" id="SSF52343">
    <property type="entry name" value="Ferredoxin reductase-like, C-terminal NADP-linked domain"/>
    <property type="match status" value="1"/>
</dbReference>
<dbReference type="InterPro" id="IPR036010">
    <property type="entry name" value="2Fe-2S_ferredoxin-like_sf"/>
</dbReference>
<dbReference type="GO" id="GO:0051538">
    <property type="term" value="F:3 iron, 4 sulfur cluster binding"/>
    <property type="evidence" value="ECO:0007669"/>
    <property type="project" value="UniProtKB-KW"/>
</dbReference>
<dbReference type="InterPro" id="IPR050573">
    <property type="entry name" value="SDH/FRD_Iron-Sulfur"/>
</dbReference>
<evidence type="ECO:0000256" key="13">
    <source>
        <dbReference type="ARBA" id="ARBA00022692"/>
    </source>
</evidence>
<evidence type="ECO:0000256" key="11">
    <source>
        <dbReference type="ARBA" id="ARBA00022532"/>
    </source>
</evidence>
<dbReference type="GO" id="GO:0022904">
    <property type="term" value="P:respiratory electron transport chain"/>
    <property type="evidence" value="ECO:0007669"/>
    <property type="project" value="TreeGrafter"/>
</dbReference>
<evidence type="ECO:0000256" key="9">
    <source>
        <dbReference type="ARBA" id="ARBA00022448"/>
    </source>
</evidence>
<dbReference type="Gene3D" id="3.40.50.80">
    <property type="entry name" value="Nucleotide-binding domain of ferredoxin-NADP reductase (FNR) module"/>
    <property type="match status" value="1"/>
</dbReference>
<gene>
    <name evidence="31" type="ORF">MERGE_002677</name>
</gene>
<evidence type="ECO:0000256" key="8">
    <source>
        <dbReference type="ARBA" id="ARBA00016766"/>
    </source>
</evidence>
<dbReference type="InterPro" id="IPR008333">
    <property type="entry name" value="Cbr1-like_FAD-bd_dom"/>
</dbReference>
<evidence type="ECO:0000256" key="21">
    <source>
        <dbReference type="ARBA" id="ARBA00023004"/>
    </source>
</evidence>
<dbReference type="Pfam" id="PF00175">
    <property type="entry name" value="NAD_binding_1"/>
    <property type="match status" value="1"/>
</dbReference>
<dbReference type="GO" id="GO:0046872">
    <property type="term" value="F:metal ion binding"/>
    <property type="evidence" value="ECO:0007669"/>
    <property type="project" value="UniProtKB-KW"/>
</dbReference>
<evidence type="ECO:0000313" key="31">
    <source>
        <dbReference type="EMBL" id="QSL65367.1"/>
    </source>
</evidence>
<dbReference type="AlphaFoldDB" id="A0A899G9W3"/>
<dbReference type="FunFam" id="3.40.50.80:FF:000019">
    <property type="entry name" value="NADH-cytochrome b5 reductase"/>
    <property type="match status" value="1"/>
</dbReference>
<dbReference type="InterPro" id="IPR017927">
    <property type="entry name" value="FAD-bd_FR_type"/>
</dbReference>
<dbReference type="PROSITE" id="PS51379">
    <property type="entry name" value="4FE4S_FER_2"/>
    <property type="match status" value="1"/>
</dbReference>
<comment type="similarity">
    <text evidence="5 26">Belongs to the succinate dehydrogenase/fumarate reductase iron-sulfur protein family.</text>
</comment>
<keyword evidence="11" id="KW-0816">Tricarboxylic acid cycle</keyword>
<evidence type="ECO:0000256" key="25">
    <source>
        <dbReference type="ARBA" id="ARBA00049220"/>
    </source>
</evidence>